<keyword evidence="3 6" id="KW-1133">Transmembrane helix</keyword>
<evidence type="ECO:0000313" key="9">
    <source>
        <dbReference type="Proteomes" id="UP001630127"/>
    </source>
</evidence>
<accession>A0ABD2ZWE9</accession>
<evidence type="ECO:0000313" key="8">
    <source>
        <dbReference type="EMBL" id="KAL3522525.1"/>
    </source>
</evidence>
<name>A0ABD2ZWE9_9GENT</name>
<gene>
    <name evidence="8" type="ORF">ACH5RR_015359</name>
</gene>
<dbReference type="EMBL" id="JBJUIK010000007">
    <property type="protein sequence ID" value="KAL3522525.1"/>
    <property type="molecule type" value="Genomic_DNA"/>
</dbReference>
<dbReference type="InterPro" id="IPR044839">
    <property type="entry name" value="NDR1-like"/>
</dbReference>
<organism evidence="8 9">
    <name type="scientific">Cinchona calisaya</name>
    <dbReference type="NCBI Taxonomy" id="153742"/>
    <lineage>
        <taxon>Eukaryota</taxon>
        <taxon>Viridiplantae</taxon>
        <taxon>Streptophyta</taxon>
        <taxon>Embryophyta</taxon>
        <taxon>Tracheophyta</taxon>
        <taxon>Spermatophyta</taxon>
        <taxon>Magnoliopsida</taxon>
        <taxon>eudicotyledons</taxon>
        <taxon>Gunneridae</taxon>
        <taxon>Pentapetalae</taxon>
        <taxon>asterids</taxon>
        <taxon>lamiids</taxon>
        <taxon>Gentianales</taxon>
        <taxon>Rubiaceae</taxon>
        <taxon>Cinchonoideae</taxon>
        <taxon>Cinchoneae</taxon>
        <taxon>Cinchona</taxon>
    </lineage>
</organism>
<feature type="domain" description="Late embryogenesis abundant protein LEA-2 subgroup" evidence="7">
    <location>
        <begin position="121"/>
        <end position="207"/>
    </location>
</feature>
<keyword evidence="4 6" id="KW-0472">Membrane</keyword>
<comment type="caution">
    <text evidence="8">The sequence shown here is derived from an EMBL/GenBank/DDBJ whole genome shotgun (WGS) entry which is preliminary data.</text>
</comment>
<keyword evidence="2 6" id="KW-0812">Transmembrane</keyword>
<dbReference type="PANTHER" id="PTHR31234">
    <property type="entry name" value="LATE EMBRYOGENESIS ABUNDANT (LEA) HYDROXYPROLINE-RICH GLYCOPROTEIN FAMILY"/>
    <property type="match status" value="1"/>
</dbReference>
<dbReference type="Pfam" id="PF03168">
    <property type="entry name" value="LEA_2"/>
    <property type="match status" value="1"/>
</dbReference>
<protein>
    <recommendedName>
        <fullName evidence="7">Late embryogenesis abundant protein LEA-2 subgroup domain-containing protein</fullName>
    </recommendedName>
</protein>
<evidence type="ECO:0000256" key="2">
    <source>
        <dbReference type="ARBA" id="ARBA00022692"/>
    </source>
</evidence>
<sequence>MADNNNKSATIPPLPTPTTNLHLPPPPNTSYHPHSPPPPPNSSTDYPAEATRRASCVIEYWLFALFFIIIALKIFFTIRLLVLYPDFPDFRVDSLSLSNFNLSTTTASTSLLSANFDVGITARNPNKKITLTYTHIEAEIHLGNDQISGTTLQPVFQSGKNETSFKAEFASVKAYVEGQAAKNGNLVLDLSILVKLKASGWGAIEVKSACRDLSVKVSLNSTNGTLLGGPIQCEVYEAY</sequence>
<proteinExistence type="predicted"/>
<evidence type="ECO:0000256" key="3">
    <source>
        <dbReference type="ARBA" id="ARBA00022989"/>
    </source>
</evidence>
<evidence type="ECO:0000259" key="7">
    <source>
        <dbReference type="Pfam" id="PF03168"/>
    </source>
</evidence>
<evidence type="ECO:0000256" key="5">
    <source>
        <dbReference type="SAM" id="MobiDB-lite"/>
    </source>
</evidence>
<feature type="transmembrane region" description="Helical" evidence="6">
    <location>
        <begin position="60"/>
        <end position="82"/>
    </location>
</feature>
<comment type="subcellular location">
    <subcellularLocation>
        <location evidence="1">Membrane</location>
        <topology evidence="1">Single-pass membrane protein</topology>
    </subcellularLocation>
</comment>
<dbReference type="AlphaFoldDB" id="A0ABD2ZWE9"/>
<dbReference type="PANTHER" id="PTHR31234:SF55">
    <property type="entry name" value="LATE EMBRYOGENESIS ABUNDANT (LEA) HYDROXYPROLINE-RICH GLYCOPROTEIN FAMILY"/>
    <property type="match status" value="1"/>
</dbReference>
<dbReference type="InterPro" id="IPR004864">
    <property type="entry name" value="LEA_2"/>
</dbReference>
<dbReference type="GO" id="GO:0016020">
    <property type="term" value="C:membrane"/>
    <property type="evidence" value="ECO:0007669"/>
    <property type="project" value="UniProtKB-SubCell"/>
</dbReference>
<evidence type="ECO:0000256" key="1">
    <source>
        <dbReference type="ARBA" id="ARBA00004167"/>
    </source>
</evidence>
<dbReference type="Proteomes" id="UP001630127">
    <property type="component" value="Unassembled WGS sequence"/>
</dbReference>
<keyword evidence="9" id="KW-1185">Reference proteome</keyword>
<feature type="compositionally biased region" description="Pro residues" evidence="5">
    <location>
        <begin position="23"/>
        <end position="41"/>
    </location>
</feature>
<evidence type="ECO:0000256" key="6">
    <source>
        <dbReference type="SAM" id="Phobius"/>
    </source>
</evidence>
<reference evidence="8 9" key="1">
    <citation type="submission" date="2024-11" db="EMBL/GenBank/DDBJ databases">
        <title>A near-complete genome assembly of Cinchona calisaya.</title>
        <authorList>
            <person name="Lian D.C."/>
            <person name="Zhao X.W."/>
            <person name="Wei L."/>
        </authorList>
    </citation>
    <scope>NUCLEOTIDE SEQUENCE [LARGE SCALE GENOMIC DNA]</scope>
    <source>
        <tissue evidence="8">Nenye</tissue>
    </source>
</reference>
<evidence type="ECO:0000256" key="4">
    <source>
        <dbReference type="ARBA" id="ARBA00023136"/>
    </source>
</evidence>
<feature type="region of interest" description="Disordered" evidence="5">
    <location>
        <begin position="1"/>
        <end position="47"/>
    </location>
</feature>